<dbReference type="AlphaFoldDB" id="A0A2H0UB99"/>
<gene>
    <name evidence="2" type="ORF">COU18_03350</name>
</gene>
<keyword evidence="1" id="KW-0812">Transmembrane</keyword>
<proteinExistence type="predicted"/>
<feature type="transmembrane region" description="Helical" evidence="1">
    <location>
        <begin position="30"/>
        <end position="50"/>
    </location>
</feature>
<protein>
    <submittedName>
        <fullName evidence="2">Uncharacterized protein</fullName>
    </submittedName>
</protein>
<sequence length="113" mass="13806">MAWTPPTRHLRQDKKLLDRKVFFRKLSAHWNYLGAEVTMLFYMGFVKMIAKELREHKFVRLPYLGDLAIVTQRKRPGWAGRAHVILEPTEVLKFYPKEFFRRYLRKHFNSRRK</sequence>
<evidence type="ECO:0000256" key="1">
    <source>
        <dbReference type="SAM" id="Phobius"/>
    </source>
</evidence>
<keyword evidence="1" id="KW-0472">Membrane</keyword>
<accession>A0A2H0UB99</accession>
<organism evidence="2 3">
    <name type="scientific">Candidatus Kaiserbacteria bacterium CG10_big_fil_rev_8_21_14_0_10_51_14</name>
    <dbReference type="NCBI Taxonomy" id="1974610"/>
    <lineage>
        <taxon>Bacteria</taxon>
        <taxon>Candidatus Kaiseribacteriota</taxon>
    </lineage>
</organism>
<keyword evidence="1" id="KW-1133">Transmembrane helix</keyword>
<comment type="caution">
    <text evidence="2">The sequence shown here is derived from an EMBL/GenBank/DDBJ whole genome shotgun (WGS) entry which is preliminary data.</text>
</comment>
<dbReference type="EMBL" id="PFBK01000008">
    <property type="protein sequence ID" value="PIR83688.1"/>
    <property type="molecule type" value="Genomic_DNA"/>
</dbReference>
<dbReference type="Proteomes" id="UP000231192">
    <property type="component" value="Unassembled WGS sequence"/>
</dbReference>
<name>A0A2H0UB99_9BACT</name>
<evidence type="ECO:0000313" key="2">
    <source>
        <dbReference type="EMBL" id="PIR83688.1"/>
    </source>
</evidence>
<evidence type="ECO:0000313" key="3">
    <source>
        <dbReference type="Proteomes" id="UP000231192"/>
    </source>
</evidence>
<reference evidence="3" key="1">
    <citation type="submission" date="2017-09" db="EMBL/GenBank/DDBJ databases">
        <title>Depth-based differentiation of microbial function through sediment-hosted aquifers and enrichment of novel symbionts in the deep terrestrial subsurface.</title>
        <authorList>
            <person name="Probst A.J."/>
            <person name="Ladd B."/>
            <person name="Jarett J.K."/>
            <person name="Geller-Mcgrath D.E."/>
            <person name="Sieber C.M.K."/>
            <person name="Emerson J.B."/>
            <person name="Anantharaman K."/>
            <person name="Thomas B.C."/>
            <person name="Malmstrom R."/>
            <person name="Stieglmeier M."/>
            <person name="Klingl A."/>
            <person name="Woyke T."/>
            <person name="Ryan C.M."/>
            <person name="Banfield J.F."/>
        </authorList>
    </citation>
    <scope>NUCLEOTIDE SEQUENCE [LARGE SCALE GENOMIC DNA]</scope>
</reference>